<evidence type="ECO:0000313" key="6">
    <source>
        <dbReference type="EMBL" id="KAG7561192.1"/>
    </source>
</evidence>
<keyword evidence="4" id="KW-0472">Membrane</keyword>
<organism evidence="6 7">
    <name type="scientific">Arabidopsis thaliana x Arabidopsis arenosa</name>
    <dbReference type="NCBI Taxonomy" id="1240361"/>
    <lineage>
        <taxon>Eukaryota</taxon>
        <taxon>Viridiplantae</taxon>
        <taxon>Streptophyta</taxon>
        <taxon>Embryophyta</taxon>
        <taxon>Tracheophyta</taxon>
        <taxon>Spermatophyta</taxon>
        <taxon>Magnoliopsida</taxon>
        <taxon>eudicotyledons</taxon>
        <taxon>Gunneridae</taxon>
        <taxon>Pentapetalae</taxon>
        <taxon>rosids</taxon>
        <taxon>malvids</taxon>
        <taxon>Brassicales</taxon>
        <taxon>Brassicaceae</taxon>
        <taxon>Camelineae</taxon>
        <taxon>Arabidopsis</taxon>
    </lineage>
</organism>
<keyword evidence="4" id="KW-0653">Protein transport</keyword>
<comment type="subcellular location">
    <subcellularLocation>
        <location evidence="1">Nucleus envelope</location>
    </subcellularLocation>
    <subcellularLocation>
        <location evidence="4">Nucleus</location>
        <location evidence="4">Nuclear pore complex</location>
    </subcellularLocation>
</comment>
<comment type="caution">
    <text evidence="6">The sequence shown here is derived from an EMBL/GenBank/DDBJ whole genome shotgun (WGS) entry which is preliminary data.</text>
</comment>
<dbReference type="Proteomes" id="UP000694240">
    <property type="component" value="Chromosome 10"/>
</dbReference>
<sequence length="860" mass="96505">MANDQEMSGWTDLLHSSTKLLEQATPSSQFPPLQRNLDQLEALSRKLKAKTLRNEAPAQSISATRLLAREGIDADQLSRDLKSFELKTTFEDVFPAETTNVEEYLQQVHEMAMVSAIQEAQKDNVRSFNNYMLKVLEEDCRKEKRDFLHSLSKISMLPKTKMIDSSRGSHADSLVPLSPQVSSKPGTELVSMTNKPIHEKKAYVYAEVVKKLNSARERGLPFKPATSFNGAYESLGIDLTRGKSVNMQKIWQLIQAMTGEDSAVQHGVSKRMALVIGARRHLECGHEKHIMDTIQSHPTQAALGGSVGNLQRIRAFLRIRLRDYGILDFDSGDARRQPPVDTTWQQIYFCLRTGYYEEAREIAQSSRSSQQQFAPLLTEWITTGGTVAAHTAAIASEECEKLLRMGDRFGQTTYDKKKLLLYTIISGSRRQIDRILRDFSTLFNTIEDFLWFKLSCVRDVAGGSSSVILNDGLVPYSLDDLQVYLNKFEPSYYTKNGKDPLVYPYVLLLSIQLLPAIMHMSNEAGDEGYNIGAVHVAISLVDHSILSEGSGTGHKLSVMDANAEASSMIRQYGSMYLHHGDLQMTLEYYAQAAIAVGGGQQAWSGRSNVDQQRQRNLMLKQLLTEILLQENGVYFLLGARGSGEEGELGRFLPDIKLRQQFLIEAAHQCQEAGLYDQSIKLQKRVGAYSSALETINKCLSEAICSLVRGRPDGETHTEGLILSGNDILNTYKYHPDVSGQERDRVMEQETILRELEAILSIHKLARLNKHLDAIREVAKLPFLHLDPRLPDTTSDEFQRASSYFQTCVPDLLKVALTCLDNVADTDGSIRGMRSKIAGFLASNTQRNWPRDLYEKVARSF</sequence>
<keyword evidence="4" id="KW-0509">mRNA transport</keyword>
<comment type="similarity">
    <text evidence="2 4">Belongs to the nucleoporin interacting component (NIC) family.</text>
</comment>
<keyword evidence="7" id="KW-1185">Reference proteome</keyword>
<evidence type="ECO:0000256" key="2">
    <source>
        <dbReference type="ARBA" id="ARBA00010186"/>
    </source>
</evidence>
<dbReference type="GO" id="GO:0006606">
    <property type="term" value="P:protein import into nucleus"/>
    <property type="evidence" value="ECO:0007669"/>
    <property type="project" value="TreeGrafter"/>
</dbReference>
<dbReference type="GO" id="GO:0005643">
    <property type="term" value="C:nuclear pore"/>
    <property type="evidence" value="ECO:0007669"/>
    <property type="project" value="UniProtKB-SubCell"/>
</dbReference>
<dbReference type="GO" id="GO:0017056">
    <property type="term" value="F:structural constituent of nuclear pore"/>
    <property type="evidence" value="ECO:0007669"/>
    <property type="project" value="InterPro"/>
</dbReference>
<keyword evidence="4" id="KW-0813">Transport</keyword>
<proteinExistence type="inferred from homology"/>
<dbReference type="InterPro" id="IPR007231">
    <property type="entry name" value="Nucleoporin_int_Nup93/Nic96"/>
</dbReference>
<protein>
    <recommendedName>
        <fullName evidence="4">Nuclear pore protein</fullName>
    </recommendedName>
</protein>
<dbReference type="GO" id="GO:0016973">
    <property type="term" value="P:poly(A)+ mRNA export from nucleus"/>
    <property type="evidence" value="ECO:0007669"/>
    <property type="project" value="TreeGrafter"/>
</dbReference>
<reference evidence="6 7" key="1">
    <citation type="submission" date="2020-12" db="EMBL/GenBank/DDBJ databases">
        <title>Concerted genomic and epigenomic changes stabilize Arabidopsis allopolyploids.</title>
        <authorList>
            <person name="Chen Z."/>
        </authorList>
    </citation>
    <scope>NUCLEOTIDE SEQUENCE [LARGE SCALE GENOMIC DNA]</scope>
    <source>
        <strain evidence="6">Allo738</strain>
        <tissue evidence="6">Leaf</tissue>
    </source>
</reference>
<dbReference type="PANTHER" id="PTHR11225:SF4">
    <property type="entry name" value="NUCLEAR PORE COMPLEX PROTEIN NUP93"/>
    <property type="match status" value="1"/>
</dbReference>
<name>A0A8T1ZP22_9BRAS</name>
<keyword evidence="4" id="KW-0906">Nuclear pore complex</keyword>
<dbReference type="EMBL" id="JAEFBK010000010">
    <property type="protein sequence ID" value="KAG7561192.1"/>
    <property type="molecule type" value="Genomic_DNA"/>
</dbReference>
<evidence type="ECO:0000256" key="4">
    <source>
        <dbReference type="RuleBase" id="RU364035"/>
    </source>
</evidence>
<evidence type="ECO:0000256" key="5">
    <source>
        <dbReference type="SAM" id="MobiDB-lite"/>
    </source>
</evidence>
<feature type="compositionally biased region" description="Polar residues" evidence="5">
    <location>
        <begin position="179"/>
        <end position="189"/>
    </location>
</feature>
<dbReference type="Pfam" id="PF04097">
    <property type="entry name" value="Nic96"/>
    <property type="match status" value="1"/>
</dbReference>
<evidence type="ECO:0000313" key="7">
    <source>
        <dbReference type="Proteomes" id="UP000694240"/>
    </source>
</evidence>
<keyword evidence="4" id="KW-0811">Translocation</keyword>
<evidence type="ECO:0000256" key="3">
    <source>
        <dbReference type="ARBA" id="ARBA00023242"/>
    </source>
</evidence>
<gene>
    <name evidence="6" type="ORF">ISN45_Aa05g026370</name>
</gene>
<accession>A0A8T1ZP22</accession>
<keyword evidence="3 4" id="KW-0539">Nucleus</keyword>
<dbReference type="PANTHER" id="PTHR11225">
    <property type="entry name" value="NUCLEAR PORE COMPLEX PROTEIN NUP93 NUCLEOPORIN NUP93 DEAD EYE PROTEIN"/>
    <property type="match status" value="1"/>
</dbReference>
<feature type="region of interest" description="Disordered" evidence="5">
    <location>
        <begin position="165"/>
        <end position="189"/>
    </location>
</feature>
<evidence type="ECO:0000256" key="1">
    <source>
        <dbReference type="ARBA" id="ARBA00004259"/>
    </source>
</evidence>
<dbReference type="AlphaFoldDB" id="A0A8T1ZP22"/>